<dbReference type="EMBL" id="LT853701">
    <property type="protein sequence ID" value="SMQ54816.1"/>
    <property type="molecule type" value="Genomic_DNA"/>
</dbReference>
<evidence type="ECO:0000313" key="2">
    <source>
        <dbReference type="EMBL" id="SMQ54816.1"/>
    </source>
</evidence>
<reference evidence="2 3" key="1">
    <citation type="submission" date="2016-06" db="EMBL/GenBank/DDBJ databases">
        <authorList>
            <person name="Kjaerup R.B."/>
            <person name="Dalgaard T.S."/>
            <person name="Juul-Madsen H.R."/>
        </authorList>
    </citation>
    <scope>NUCLEOTIDE SEQUENCE [LARGE SCALE GENOMIC DNA]</scope>
</reference>
<name>A0A1X7S535_ZYMT9</name>
<dbReference type="AlphaFoldDB" id="A0A1X7S535"/>
<keyword evidence="3" id="KW-1185">Reference proteome</keyword>
<gene>
    <name evidence="2" type="ORF">ZT3D7_G9971</name>
</gene>
<feature type="compositionally biased region" description="Low complexity" evidence="1">
    <location>
        <begin position="320"/>
        <end position="340"/>
    </location>
</feature>
<organism evidence="2 3">
    <name type="scientific">Zymoseptoria tritici (strain ST99CH_3D7)</name>
    <dbReference type="NCBI Taxonomy" id="1276538"/>
    <lineage>
        <taxon>Eukaryota</taxon>
        <taxon>Fungi</taxon>
        <taxon>Dikarya</taxon>
        <taxon>Ascomycota</taxon>
        <taxon>Pezizomycotina</taxon>
        <taxon>Dothideomycetes</taxon>
        <taxon>Dothideomycetidae</taxon>
        <taxon>Mycosphaerellales</taxon>
        <taxon>Mycosphaerellaceae</taxon>
        <taxon>Zymoseptoria</taxon>
    </lineage>
</organism>
<evidence type="ECO:0000256" key="1">
    <source>
        <dbReference type="SAM" id="MobiDB-lite"/>
    </source>
</evidence>
<sequence>MADPADDEGNRPPNNQTQSEILQDINQNETACRKKIDQLKAILDPLSNVDMNVYTHRDPTSQMRQLRLHAANARPALHFAPDVLQIVEQHSVFASRLGTRARSDASGIIANAKDDASRQLHQAKVDANDRRIRADQYAKRITADIEQKQREAQEHLTKTSTNHAQSRVVVDAESLLRDESSKLKDTKIEEQRIKIDELTKSLTAITLERNQKSEKVTELSAHLKTSSESLTKANNHLETVRVDLTKEKATSAGLQGEVEGMKQGPTQTKYDAKVRQLSVMEEQLLQYNGIEPGEIVRVALWFRQQQERSRPPPETPSFVSGSTPAQSTQSSSMMSGLSPAPYSMPVDSFRGSDKTQPLPSPCSSSGFPSAPPSTSSSMIQSGNEENHDTSSFSVNRPPFAPEQMSFGSTVESPLPMSGVNLPPTDGSPAPSTQDSSEQAPKRRRTELGIQEEQPTTISQLATSPTATQTPPVRPVRSIQSRRKGTTRPSNPDKPTAHEMFAALDFWDVSKGDEDKRSPISQWPDTLKAAVHPHLTEKFCASRESLTKMSSKNIGEGRKTLGLCAQAKLGRKGNLSTEDLGNESCRDCQHKRLVCVRSRNNTKPMAVPLPAHLRVGKPTDDIHHWVLEGPAVA</sequence>
<feature type="compositionally biased region" description="Polar residues" evidence="1">
    <location>
        <begin position="452"/>
        <end position="470"/>
    </location>
</feature>
<feature type="compositionally biased region" description="Polar residues" evidence="1">
    <location>
        <begin position="354"/>
        <end position="394"/>
    </location>
</feature>
<feature type="region of interest" description="Disordered" evidence="1">
    <location>
        <begin position="1"/>
        <end position="21"/>
    </location>
</feature>
<proteinExistence type="predicted"/>
<dbReference type="Proteomes" id="UP000215127">
    <property type="component" value="Chromosome 10"/>
</dbReference>
<feature type="compositionally biased region" description="Polar residues" evidence="1">
    <location>
        <begin position="12"/>
        <end position="21"/>
    </location>
</feature>
<feature type="region of interest" description="Disordered" evidence="1">
    <location>
        <begin position="307"/>
        <end position="496"/>
    </location>
</feature>
<accession>A0A1X7S535</accession>
<protein>
    <submittedName>
        <fullName evidence="2">Uncharacterized protein</fullName>
    </submittedName>
</protein>
<evidence type="ECO:0000313" key="3">
    <source>
        <dbReference type="Proteomes" id="UP000215127"/>
    </source>
</evidence>
<feature type="compositionally biased region" description="Polar residues" evidence="1">
    <location>
        <begin position="429"/>
        <end position="438"/>
    </location>
</feature>